<feature type="domain" description="26S proteasome non-ATPase regulatory subunit 1/RPN2 N-terminal" evidence="7">
    <location>
        <begin position="38"/>
        <end position="342"/>
    </location>
</feature>
<evidence type="ECO:0000313" key="9">
    <source>
        <dbReference type="Proteomes" id="UP000825434"/>
    </source>
</evidence>
<comment type="function">
    <text evidence="4">Acts as a regulatory subunit of the 26S proteasome which is involved in the ATP-dependent degradation of ubiquitinated proteins.</text>
</comment>
<dbReference type="SUPFAM" id="SSF48371">
    <property type="entry name" value="ARM repeat"/>
    <property type="match status" value="1"/>
</dbReference>
<evidence type="ECO:0000256" key="5">
    <source>
        <dbReference type="SAM" id="MobiDB-lite"/>
    </source>
</evidence>
<evidence type="ECO:0000313" key="8">
    <source>
        <dbReference type="EMBL" id="QWU89434.1"/>
    </source>
</evidence>
<dbReference type="Pfam" id="PF01851">
    <property type="entry name" value="PC_rep"/>
    <property type="match status" value="3"/>
</dbReference>
<dbReference type="PANTHER" id="PTHR10943:SF2">
    <property type="entry name" value="26S PROTEASOME NON-ATPASE REGULATORY SUBUNIT 1"/>
    <property type="match status" value="1"/>
</dbReference>
<reference evidence="8 9" key="1">
    <citation type="submission" date="2021-06" db="EMBL/GenBank/DDBJ databases">
        <title>Candida outbreak in Lebanon.</title>
        <authorList>
            <person name="Finianos M."/>
        </authorList>
    </citation>
    <scope>NUCLEOTIDE SEQUENCE [LARGE SCALE GENOMIC DNA]</scope>
    <source>
        <strain evidence="8">CA3LBN</strain>
    </source>
</reference>
<evidence type="ECO:0000259" key="7">
    <source>
        <dbReference type="Pfam" id="PF21505"/>
    </source>
</evidence>
<dbReference type="Pfam" id="PF18004">
    <property type="entry name" value="RPN2_C"/>
    <property type="match status" value="1"/>
</dbReference>
<evidence type="ECO:0000256" key="3">
    <source>
        <dbReference type="ARBA" id="ARBA00022942"/>
    </source>
</evidence>
<feature type="region of interest" description="Disordered" evidence="5">
    <location>
        <begin position="843"/>
        <end position="933"/>
    </location>
</feature>
<protein>
    <recommendedName>
        <fullName evidence="4">26S proteasome regulatory subunit RPN2</fullName>
    </recommendedName>
</protein>
<keyword evidence="9" id="KW-1185">Reference proteome</keyword>
<comment type="similarity">
    <text evidence="1 4">Belongs to the proteasome subunit S1 family.</text>
</comment>
<dbReference type="InterPro" id="IPR011989">
    <property type="entry name" value="ARM-like"/>
</dbReference>
<dbReference type="InterPro" id="IPR002015">
    <property type="entry name" value="Proteasome/cyclosome_rpt"/>
</dbReference>
<dbReference type="Pfam" id="PF21505">
    <property type="entry name" value="RPN2_N"/>
    <property type="match status" value="1"/>
</dbReference>
<dbReference type="InterPro" id="IPR016642">
    <property type="entry name" value="26S_Psome_Rpn2"/>
</dbReference>
<dbReference type="InterPro" id="IPR048570">
    <property type="entry name" value="PSMD1_RPN2_N"/>
</dbReference>
<dbReference type="Proteomes" id="UP000825434">
    <property type="component" value="Chromosome 4"/>
</dbReference>
<evidence type="ECO:0000259" key="6">
    <source>
        <dbReference type="Pfam" id="PF18004"/>
    </source>
</evidence>
<evidence type="ECO:0000256" key="1">
    <source>
        <dbReference type="ARBA" id="ARBA00006308"/>
    </source>
</evidence>
<keyword evidence="3 4" id="KW-0647">Proteasome</keyword>
<feature type="compositionally biased region" description="Basic and acidic residues" evidence="5">
    <location>
        <begin position="852"/>
        <end position="920"/>
    </location>
</feature>
<dbReference type="InterPro" id="IPR040623">
    <property type="entry name" value="RPN2_C"/>
</dbReference>
<keyword evidence="2" id="KW-0677">Repeat</keyword>
<feature type="domain" description="26S proteasome regulatory subunit RPN2 C-terminal" evidence="6">
    <location>
        <begin position="790"/>
        <end position="898"/>
    </location>
</feature>
<accession>A0ABX8I831</accession>
<dbReference type="PANTHER" id="PTHR10943">
    <property type="entry name" value="26S PROTEASOME NON-ATPASE REGULATORY SUBUNIT"/>
    <property type="match status" value="1"/>
</dbReference>
<gene>
    <name evidence="8" type="ORF">CA3LBN_003757</name>
</gene>
<sequence>MFCGRAQHKVAIDIHRVSTLTTTYLIQHNLQQTMALVSAAPYLALLSEQDPSLKSYALSSLNEVVDQLWAEIANNLQELEDLYEDPSFEKRSLAALVISKVYYNLGDYDASVKYGLRAENDFDFEEKSQYIETIVSQCINIYSKLSQKKYLGEEATISPQLTLIFEKMAAKCVAANDLKLALGIALESFRLDIIKDIITRETTRDGEYGLALINYVLVCANSVVSNGVFRVDLLNTLIDILLSLKGHQDFFTVFKIIIQLGDSNLAVQVFKQLIAKDEKLIAYQGAFDLVSSASQELVESVVNKLTADESFDNTSPVQARLLHVLSGVPTCDLDITFLFKNKNIDLTILNKTKNLLEGRNSIFHSAVTFANAYFHMGTTDDSFFRRNLEWLGKATNWSKFSATAALGVIHKGNLSQGRNILKPYLPGSNGASHTKGGSLFALGLIFAGHGRETIDYLKSFIDDHGNAAGSHDTDVMLHGACLGSGVAGMATNSESLYEALKVVLYSDSAVSGQAAGLAMGLVMLGSGNEEAVNDMFTYAQETQHENIIRGLAIGIALLNYGQEDKALPIIDKLLDQESPILRYGGAFTIALAYAGTGNNGAIKKLLHFAVSDPSDDVRRASVMSLGFLLVRDYHAAPQIVDLLSQSHNPHVRYGTAMALGISCAGRALPAAIEVLEPLTKDAVDFVRQGALQASAMILIQQNENLYPKVKEFTNLYADTVKNKHEDALAKFGAATAQGIIDAGGRNVTINLENANTNTLNVKAIVGLAVFVQSWYWFPLAHFLSLSFAPTAIIGIKEDLKAPQFELNVHSSPEYFQYPPKIEEAKEKQPDKVAKAVLSTTAKARARAKKQQAKKEEEDGKADDMDVDEEKPVKKEDAKPVKTEEKKDEKSADKKEDKSADKKEDKSDDKAENKEGKKEDKDEKEEDQPIANEQVAIRYSKTPYKISNLTRVLPAQVNYVSFIKDDRFVPIRRHRGFGGIIVLNDTKPNEKVEIIKTVRQLNMTEAPLPEPFTLSGEDLEED</sequence>
<dbReference type="InterPro" id="IPR016024">
    <property type="entry name" value="ARM-type_fold"/>
</dbReference>
<organism evidence="8 9">
    <name type="scientific">Candidozyma haemuli</name>
    <dbReference type="NCBI Taxonomy" id="45357"/>
    <lineage>
        <taxon>Eukaryota</taxon>
        <taxon>Fungi</taxon>
        <taxon>Dikarya</taxon>
        <taxon>Ascomycota</taxon>
        <taxon>Saccharomycotina</taxon>
        <taxon>Pichiomycetes</taxon>
        <taxon>Metschnikowiaceae</taxon>
        <taxon>Candidozyma</taxon>
    </lineage>
</organism>
<dbReference type="Pfam" id="PF13646">
    <property type="entry name" value="HEAT_2"/>
    <property type="match status" value="1"/>
</dbReference>
<name>A0ABX8I831_9ASCO</name>
<dbReference type="Gene3D" id="1.25.10.10">
    <property type="entry name" value="Leucine-rich Repeat Variant"/>
    <property type="match status" value="1"/>
</dbReference>
<dbReference type="EMBL" id="CP076664">
    <property type="protein sequence ID" value="QWU89434.1"/>
    <property type="molecule type" value="Genomic_DNA"/>
</dbReference>
<evidence type="ECO:0000256" key="2">
    <source>
        <dbReference type="ARBA" id="ARBA00022737"/>
    </source>
</evidence>
<evidence type="ECO:0000256" key="4">
    <source>
        <dbReference type="PIRNR" id="PIRNR015947"/>
    </source>
</evidence>
<proteinExistence type="inferred from homology"/>
<dbReference type="PIRSF" id="PIRSF015947">
    <property type="entry name" value="26S_Psome_Rpn2"/>
    <property type="match status" value="1"/>
</dbReference>